<organism evidence="2 3">
    <name type="scientific">Pseudomonas eucalypticola</name>
    <dbReference type="NCBI Taxonomy" id="2599595"/>
    <lineage>
        <taxon>Bacteria</taxon>
        <taxon>Pseudomonadati</taxon>
        <taxon>Pseudomonadota</taxon>
        <taxon>Gammaproteobacteria</taxon>
        <taxon>Pseudomonadales</taxon>
        <taxon>Pseudomonadaceae</taxon>
        <taxon>Pseudomonas</taxon>
    </lineage>
</organism>
<sequence length="149" mass="16606">MGRFLPHPVDVPVELRLCHRPRLSARRLHRVSLGGVACRHHRRYPVGTAIELNMPTLGNGTHYPGYVAWCREAAQGYLIGVAFTDEQTLFGARMGEQVCQIQRYCETHSPFSDNVESIDALARQWVEQHAAEFSRASLGEAVSAGNAHL</sequence>
<name>A0A7D5HFB0_9PSED</name>
<evidence type="ECO:0000313" key="2">
    <source>
        <dbReference type="EMBL" id="QKZ03886.1"/>
    </source>
</evidence>
<evidence type="ECO:0000259" key="1">
    <source>
        <dbReference type="Pfam" id="PF07238"/>
    </source>
</evidence>
<dbReference type="Proteomes" id="UP000509568">
    <property type="component" value="Chromosome"/>
</dbReference>
<dbReference type="GO" id="GO:0035438">
    <property type="term" value="F:cyclic-di-GMP binding"/>
    <property type="evidence" value="ECO:0007669"/>
    <property type="project" value="InterPro"/>
</dbReference>
<dbReference type="KEGG" id="pez:HWQ56_08855"/>
<gene>
    <name evidence="2" type="ORF">HWQ56_08855</name>
</gene>
<dbReference type="RefSeq" id="WP_158154774.1">
    <property type="nucleotide sequence ID" value="NZ_CP056030.1"/>
</dbReference>
<protein>
    <submittedName>
        <fullName evidence="2">PilZ domain-containing protein</fullName>
    </submittedName>
</protein>
<dbReference type="InterPro" id="IPR009875">
    <property type="entry name" value="PilZ_domain"/>
</dbReference>
<dbReference type="AlphaFoldDB" id="A0A7D5HFB0"/>
<feature type="domain" description="PilZ" evidence="1">
    <location>
        <begin position="9"/>
        <end position="85"/>
    </location>
</feature>
<keyword evidence="3" id="KW-1185">Reference proteome</keyword>
<dbReference type="EMBL" id="CP056030">
    <property type="protein sequence ID" value="QKZ03886.1"/>
    <property type="molecule type" value="Genomic_DNA"/>
</dbReference>
<dbReference type="Pfam" id="PF07238">
    <property type="entry name" value="PilZ"/>
    <property type="match status" value="1"/>
</dbReference>
<dbReference type="Gene3D" id="2.40.10.220">
    <property type="entry name" value="predicted glycosyltransferase like domains"/>
    <property type="match status" value="1"/>
</dbReference>
<reference evidence="2 3" key="1">
    <citation type="submission" date="2020-06" db="EMBL/GenBank/DDBJ databases">
        <title>Pseudomonas eucalypticola sp. nov., an endophyte of Eucalyptus dunnii leaves with biocontrol ability of eucalyptus leaf blight.</title>
        <authorList>
            <person name="Liu Y."/>
            <person name="Song Z."/>
            <person name="Zeng H."/>
            <person name="Lu M."/>
            <person name="Wang X."/>
            <person name="Lian X."/>
            <person name="Zhang Q."/>
        </authorList>
    </citation>
    <scope>NUCLEOTIDE SEQUENCE [LARGE SCALE GENOMIC DNA]</scope>
    <source>
        <strain evidence="2 3">NP-1</strain>
    </source>
</reference>
<accession>A0A7D5HFB0</accession>
<proteinExistence type="predicted"/>
<evidence type="ECO:0000313" key="3">
    <source>
        <dbReference type="Proteomes" id="UP000509568"/>
    </source>
</evidence>